<dbReference type="SUPFAM" id="SSF142906">
    <property type="entry name" value="YjbR-like"/>
    <property type="match status" value="1"/>
</dbReference>
<reference evidence="2" key="1">
    <citation type="submission" date="2021-12" db="EMBL/GenBank/DDBJ databases">
        <title>Novel species in genus Dyadobacter.</title>
        <authorList>
            <person name="Ma C."/>
        </authorList>
    </citation>
    <scope>NUCLEOTIDE SEQUENCE</scope>
    <source>
        <strain evidence="2">LJ419</strain>
    </source>
</reference>
<dbReference type="RefSeq" id="WP_234655852.1">
    <property type="nucleotide sequence ID" value="NZ_CP094997.1"/>
</dbReference>
<keyword evidence="2" id="KW-0238">DNA-binding</keyword>
<dbReference type="PANTHER" id="PTHR35145">
    <property type="entry name" value="CYTOPLASMIC PROTEIN-RELATED"/>
    <property type="match status" value="1"/>
</dbReference>
<proteinExistence type="predicted"/>
<dbReference type="InterPro" id="IPR038056">
    <property type="entry name" value="YjbR-like_sf"/>
</dbReference>
<gene>
    <name evidence="2" type="ORF">LXM26_14775</name>
</gene>
<dbReference type="Gene3D" id="3.90.1150.30">
    <property type="match status" value="1"/>
</dbReference>
<feature type="compositionally biased region" description="Basic and acidic residues" evidence="1">
    <location>
        <begin position="119"/>
        <end position="129"/>
    </location>
</feature>
<protein>
    <submittedName>
        <fullName evidence="2">MmcQ/YjbR family DNA-binding protein</fullName>
    </submittedName>
</protein>
<evidence type="ECO:0000256" key="1">
    <source>
        <dbReference type="SAM" id="MobiDB-lite"/>
    </source>
</evidence>
<evidence type="ECO:0000313" key="2">
    <source>
        <dbReference type="EMBL" id="MCF0062770.1"/>
    </source>
</evidence>
<evidence type="ECO:0000313" key="3">
    <source>
        <dbReference type="Proteomes" id="UP001139000"/>
    </source>
</evidence>
<dbReference type="InterPro" id="IPR007351">
    <property type="entry name" value="YjbR"/>
</dbReference>
<accession>A0A9X1TFJ7</accession>
<dbReference type="AlphaFoldDB" id="A0A9X1TFJ7"/>
<dbReference type="InterPro" id="IPR058532">
    <property type="entry name" value="YjbR/MT2646/Rv2570-like"/>
</dbReference>
<dbReference type="PANTHER" id="PTHR35145:SF1">
    <property type="entry name" value="CYTOPLASMIC PROTEIN"/>
    <property type="match status" value="1"/>
</dbReference>
<feature type="region of interest" description="Disordered" evidence="1">
    <location>
        <begin position="110"/>
        <end position="129"/>
    </location>
</feature>
<dbReference type="Pfam" id="PF04237">
    <property type="entry name" value="YjbR"/>
    <property type="match status" value="1"/>
</dbReference>
<comment type="caution">
    <text evidence="2">The sequence shown here is derived from an EMBL/GenBank/DDBJ whole genome shotgun (WGS) entry which is preliminary data.</text>
</comment>
<sequence>MNLESLRDYCLKLPGVTEELPFGPDTLVFKVKGKVFLLTPMDSASHQFNAKCDPEKAEELREKYPDVNPGYHMNKKHWNTVHVTGNIPSETLFEWVKESYDLVVKSLPKKDQASLGSARGDKSGSDSHK</sequence>
<organism evidence="2 3">
    <name type="scientific">Dyadobacter chenwenxiniae</name>
    <dbReference type="NCBI Taxonomy" id="2906456"/>
    <lineage>
        <taxon>Bacteria</taxon>
        <taxon>Pseudomonadati</taxon>
        <taxon>Bacteroidota</taxon>
        <taxon>Cytophagia</taxon>
        <taxon>Cytophagales</taxon>
        <taxon>Spirosomataceae</taxon>
        <taxon>Dyadobacter</taxon>
    </lineage>
</organism>
<keyword evidence="3" id="KW-1185">Reference proteome</keyword>
<name>A0A9X1TFJ7_9BACT</name>
<dbReference type="EMBL" id="JAJTTC010000003">
    <property type="protein sequence ID" value="MCF0062770.1"/>
    <property type="molecule type" value="Genomic_DNA"/>
</dbReference>
<dbReference type="Proteomes" id="UP001139000">
    <property type="component" value="Unassembled WGS sequence"/>
</dbReference>
<dbReference type="GO" id="GO:0003677">
    <property type="term" value="F:DNA binding"/>
    <property type="evidence" value="ECO:0007669"/>
    <property type="project" value="UniProtKB-KW"/>
</dbReference>